<dbReference type="EMBL" id="CP073041">
    <property type="protein sequence ID" value="UXE60691.1"/>
    <property type="molecule type" value="Genomic_DNA"/>
</dbReference>
<dbReference type="Proteomes" id="UP001065613">
    <property type="component" value="Chromosome"/>
</dbReference>
<gene>
    <name evidence="1" type="ORF">KA717_35160</name>
</gene>
<dbReference type="AlphaFoldDB" id="A0A977KVG5"/>
<dbReference type="Pfam" id="PF10049">
    <property type="entry name" value="DUF2283"/>
    <property type="match status" value="1"/>
</dbReference>
<reference evidence="1" key="1">
    <citation type="submission" date="2021-04" db="EMBL/GenBank/DDBJ databases">
        <title>Genome sequence of Woronichinia naegeliana from Washington state freshwater lake bloom.</title>
        <authorList>
            <person name="Dreher T.W."/>
        </authorList>
    </citation>
    <scope>NUCLEOTIDE SEQUENCE</scope>
    <source>
        <strain evidence="1">WA131</strain>
    </source>
</reference>
<dbReference type="KEGG" id="wna:KA717_35160"/>
<proteinExistence type="predicted"/>
<sequence>MDDILYLDQCSPYPEQRSEEIGDEIVARFNPESGNIENLEILFFSKRLESQIQFELPLTAQFSLENMTINHNQNSLVL</sequence>
<evidence type="ECO:0000313" key="1">
    <source>
        <dbReference type="EMBL" id="UXE60691.1"/>
    </source>
</evidence>
<name>A0A977KVG5_9CYAN</name>
<organism evidence="1">
    <name type="scientific">Woronichinia naegeliana WA131</name>
    <dbReference type="NCBI Taxonomy" id="2824559"/>
    <lineage>
        <taxon>Bacteria</taxon>
        <taxon>Bacillati</taxon>
        <taxon>Cyanobacteriota</taxon>
        <taxon>Cyanophyceae</taxon>
        <taxon>Synechococcales</taxon>
        <taxon>Coelosphaeriaceae</taxon>
        <taxon>Woronichinia</taxon>
    </lineage>
</organism>
<accession>A0A977KVG5</accession>
<dbReference type="InterPro" id="IPR019270">
    <property type="entry name" value="DUF2283"/>
</dbReference>
<protein>
    <submittedName>
        <fullName evidence="1">DUF2283 domain-containing protein</fullName>
    </submittedName>
</protein>